<dbReference type="PRINTS" id="PR00420">
    <property type="entry name" value="RNGMNOXGNASE"/>
</dbReference>
<organism evidence="6 7">
    <name type="scientific">Motilibacter peucedani</name>
    <dbReference type="NCBI Taxonomy" id="598650"/>
    <lineage>
        <taxon>Bacteria</taxon>
        <taxon>Bacillati</taxon>
        <taxon>Actinomycetota</taxon>
        <taxon>Actinomycetes</taxon>
        <taxon>Motilibacterales</taxon>
        <taxon>Motilibacteraceae</taxon>
        <taxon>Motilibacter</taxon>
    </lineage>
</organism>
<evidence type="ECO:0000256" key="1">
    <source>
        <dbReference type="ARBA" id="ARBA00022630"/>
    </source>
</evidence>
<evidence type="ECO:0000256" key="2">
    <source>
        <dbReference type="ARBA" id="ARBA00022827"/>
    </source>
</evidence>
<evidence type="ECO:0000256" key="3">
    <source>
        <dbReference type="ARBA" id="ARBA00023002"/>
    </source>
</evidence>
<dbReference type="Pfam" id="PF01494">
    <property type="entry name" value="FAD_binding_3"/>
    <property type="match status" value="1"/>
</dbReference>
<gene>
    <name evidence="6" type="ORF">CLV35_0328</name>
</gene>
<dbReference type="GO" id="GO:0071949">
    <property type="term" value="F:FAD binding"/>
    <property type="evidence" value="ECO:0007669"/>
    <property type="project" value="InterPro"/>
</dbReference>
<dbReference type="InterPro" id="IPR002938">
    <property type="entry name" value="FAD-bd"/>
</dbReference>
<dbReference type="AlphaFoldDB" id="A0A420XSV9"/>
<dbReference type="EMBL" id="RBWV01000009">
    <property type="protein sequence ID" value="RKS79913.1"/>
    <property type="molecule type" value="Genomic_DNA"/>
</dbReference>
<evidence type="ECO:0000256" key="4">
    <source>
        <dbReference type="ARBA" id="ARBA00023033"/>
    </source>
</evidence>
<feature type="domain" description="FAD-binding" evidence="5">
    <location>
        <begin position="2"/>
        <end position="364"/>
    </location>
</feature>
<dbReference type="SUPFAM" id="SSF51905">
    <property type="entry name" value="FAD/NAD(P)-binding domain"/>
    <property type="match status" value="1"/>
</dbReference>
<dbReference type="OrthoDB" id="3322136at2"/>
<evidence type="ECO:0000313" key="6">
    <source>
        <dbReference type="EMBL" id="RKS79913.1"/>
    </source>
</evidence>
<comment type="caution">
    <text evidence="6">The sequence shown here is derived from an EMBL/GenBank/DDBJ whole genome shotgun (WGS) entry which is preliminary data.</text>
</comment>
<dbReference type="FunCoup" id="A0A420XSV9">
    <property type="interactions" value="25"/>
</dbReference>
<dbReference type="Gene3D" id="3.50.50.60">
    <property type="entry name" value="FAD/NAD(P)-binding domain"/>
    <property type="match status" value="1"/>
</dbReference>
<sequence length="453" mass="48718">MRVVIIGAGLGGLCLAHGLHGAGFEVAVYERDTRAGAAPASYGIHLNADGLRALHACLPDRAWQHITARAIPARHVVNFHDPSNGLLATLDFRTPENATDPITSRRAVTRGDLRDALLLGTRDAAADGATAQDLRGKLPIHWGKTFSSYSQDTDGRVVVAFADGTTTTCDLLVGADGSNSRVRGQRLPALARRDLGILNVAGRVPLTSELQATLPPQLCDTSINNIVPAGQGWMFASTWATGHAIAPLGADGNRAAGRYLVWAWAARRDTYPSSGDDLTGEQLKKHVQQEIRDWASPFRDLVAATEPADIGPVPLRTMPPLEEWEPDNVTLLGDAIHNMTPMGGIGANTALRDADTLRTLLLEHRGTLTRASGDRRAQVTAAVGDYEKRMRPYANAALALSTKNAERATNPAPLPRSIFRTLLRAAARFPLLQRRIFHTPHLTVPAPRTRLGA</sequence>
<dbReference type="Proteomes" id="UP000281955">
    <property type="component" value="Unassembled WGS sequence"/>
</dbReference>
<keyword evidence="7" id="KW-1185">Reference proteome</keyword>
<name>A0A420XSV9_9ACTN</name>
<proteinExistence type="predicted"/>
<dbReference type="GO" id="GO:0004497">
    <property type="term" value="F:monooxygenase activity"/>
    <property type="evidence" value="ECO:0007669"/>
    <property type="project" value="UniProtKB-KW"/>
</dbReference>
<keyword evidence="3" id="KW-0560">Oxidoreductase</keyword>
<accession>A0A420XSV9</accession>
<keyword evidence="1" id="KW-0285">Flavoprotein</keyword>
<dbReference type="InParanoid" id="A0A420XSV9"/>
<dbReference type="RefSeq" id="WP_121191682.1">
    <property type="nucleotide sequence ID" value="NZ_RBWV01000009.1"/>
</dbReference>
<reference evidence="6 7" key="1">
    <citation type="submission" date="2018-10" db="EMBL/GenBank/DDBJ databases">
        <title>Genomic Encyclopedia of Archaeal and Bacterial Type Strains, Phase II (KMG-II): from individual species to whole genera.</title>
        <authorList>
            <person name="Goeker M."/>
        </authorList>
    </citation>
    <scope>NUCLEOTIDE SEQUENCE [LARGE SCALE GENOMIC DNA]</scope>
    <source>
        <strain evidence="6 7">RP-AC37</strain>
    </source>
</reference>
<dbReference type="PANTHER" id="PTHR47178">
    <property type="entry name" value="MONOOXYGENASE, FAD-BINDING"/>
    <property type="match status" value="1"/>
</dbReference>
<protein>
    <submittedName>
        <fullName evidence="6">2-polyprenyl-6-methoxyphenol hydroxylase-like FAD-dependent oxidoreductase</fullName>
    </submittedName>
</protein>
<evidence type="ECO:0000259" key="5">
    <source>
        <dbReference type="Pfam" id="PF01494"/>
    </source>
</evidence>
<dbReference type="PANTHER" id="PTHR47178:SF5">
    <property type="entry name" value="FAD-BINDING DOMAIN-CONTAINING PROTEIN"/>
    <property type="match status" value="1"/>
</dbReference>
<dbReference type="InterPro" id="IPR036188">
    <property type="entry name" value="FAD/NAD-bd_sf"/>
</dbReference>
<keyword evidence="2" id="KW-0274">FAD</keyword>
<evidence type="ECO:0000313" key="7">
    <source>
        <dbReference type="Proteomes" id="UP000281955"/>
    </source>
</evidence>
<keyword evidence="4" id="KW-0503">Monooxygenase</keyword>